<dbReference type="InterPro" id="IPR033803">
    <property type="entry name" value="CBD-like_Golvesin-Xly"/>
</dbReference>
<accession>A0A7C9VVE2</accession>
<gene>
    <name evidence="6" type="ORF">G7043_23490</name>
</gene>
<feature type="region of interest" description="Disordered" evidence="3">
    <location>
        <begin position="25"/>
        <end position="55"/>
    </location>
</feature>
<dbReference type="Pfam" id="PF00657">
    <property type="entry name" value="Lipase_GDSL"/>
    <property type="match status" value="1"/>
</dbReference>
<feature type="region of interest" description="Disordered" evidence="3">
    <location>
        <begin position="344"/>
        <end position="366"/>
    </location>
</feature>
<protein>
    <recommendedName>
        <fullName evidence="5">Golvesin/Xly CBD-like domain-containing protein</fullName>
    </recommendedName>
</protein>
<feature type="compositionally biased region" description="Basic and acidic residues" evidence="3">
    <location>
        <begin position="745"/>
        <end position="759"/>
    </location>
</feature>
<feature type="disulfide bond" evidence="2">
    <location>
        <begin position="1152"/>
        <end position="1161"/>
    </location>
</feature>
<name>A0A7C9VVE2_9PSEU</name>
<feature type="region of interest" description="Disordered" evidence="3">
    <location>
        <begin position="382"/>
        <end position="429"/>
    </location>
</feature>
<dbReference type="Pfam" id="PF25275">
    <property type="entry name" value="Golvesin_C"/>
    <property type="match status" value="1"/>
</dbReference>
<proteinExistence type="predicted"/>
<feature type="disulfide bond" evidence="2">
    <location>
        <begin position="1211"/>
        <end position="1261"/>
    </location>
</feature>
<feature type="chain" id="PRO_5028813891" description="Golvesin/Xly CBD-like domain-containing protein" evidence="4">
    <location>
        <begin position="30"/>
        <end position="1338"/>
    </location>
</feature>
<evidence type="ECO:0000256" key="1">
    <source>
        <dbReference type="PIRSR" id="PIRSR637460-1"/>
    </source>
</evidence>
<dbReference type="EMBL" id="JAAMPJ010000006">
    <property type="protein sequence ID" value="NGY61896.1"/>
    <property type="molecule type" value="Genomic_DNA"/>
</dbReference>
<dbReference type="GO" id="GO:0004806">
    <property type="term" value="F:triacylglycerol lipase activity"/>
    <property type="evidence" value="ECO:0007669"/>
    <property type="project" value="TreeGrafter"/>
</dbReference>
<dbReference type="Proteomes" id="UP000481360">
    <property type="component" value="Unassembled WGS sequence"/>
</dbReference>
<evidence type="ECO:0000256" key="3">
    <source>
        <dbReference type="SAM" id="MobiDB-lite"/>
    </source>
</evidence>
<feature type="active site" evidence="1">
    <location>
        <position position="1281"/>
    </location>
</feature>
<evidence type="ECO:0000313" key="6">
    <source>
        <dbReference type="EMBL" id="NGY61896.1"/>
    </source>
</evidence>
<dbReference type="CDD" id="cd01823">
    <property type="entry name" value="SEST_like"/>
    <property type="match status" value="1"/>
</dbReference>
<evidence type="ECO:0000313" key="7">
    <source>
        <dbReference type="Proteomes" id="UP000481360"/>
    </source>
</evidence>
<dbReference type="InterPro" id="IPR036514">
    <property type="entry name" value="SGNH_hydro_sf"/>
</dbReference>
<keyword evidence="2" id="KW-1015">Disulfide bond</keyword>
<evidence type="ECO:0000259" key="5">
    <source>
        <dbReference type="Pfam" id="PF25275"/>
    </source>
</evidence>
<dbReference type="InterPro" id="IPR001087">
    <property type="entry name" value="GDSL"/>
</dbReference>
<dbReference type="RefSeq" id="WP_166048797.1">
    <property type="nucleotide sequence ID" value="NZ_JAAMPJ010000006.1"/>
</dbReference>
<organism evidence="6 7">
    <name type="scientific">Lentzea alba</name>
    <dbReference type="NCBI Taxonomy" id="2714351"/>
    <lineage>
        <taxon>Bacteria</taxon>
        <taxon>Bacillati</taxon>
        <taxon>Actinomycetota</taxon>
        <taxon>Actinomycetes</taxon>
        <taxon>Pseudonocardiales</taxon>
        <taxon>Pseudonocardiaceae</taxon>
        <taxon>Lentzea</taxon>
    </lineage>
</organism>
<feature type="active site" description="Nucleophile" evidence="1">
    <location>
        <position position="1020"/>
    </location>
</feature>
<evidence type="ECO:0000256" key="2">
    <source>
        <dbReference type="PIRSR" id="PIRSR637460-2"/>
    </source>
</evidence>
<dbReference type="Gene3D" id="3.40.50.1110">
    <property type="entry name" value="SGNH hydrolase"/>
    <property type="match status" value="1"/>
</dbReference>
<feature type="region of interest" description="Disordered" evidence="3">
    <location>
        <begin position="745"/>
        <end position="771"/>
    </location>
</feature>
<feature type="disulfide bond" evidence="2">
    <location>
        <begin position="1046"/>
        <end position="1084"/>
    </location>
</feature>
<sequence>MRRKPRTTAAVVAAVAASLLVSTAQPGTAAPDKTADIAAPPATQTSTEPPVVPQKKRDEVIGKDWQKSTDVAWTTSGDANGFHVLAARAKDGYAWRTVASLSEQAFDADQWIGNACATASGKKLVVVYAPRTFTNKPDLFERGGFTAVVDLESGAVKKLPVQSTLAYYSPGCGSGERAVLSQHGTETLGKTRLLEVDAAAGTVAAPIEMPGQLTSAIPTKEGIVAADSVGLVTVDGKGARRLLAKSTSLPFNLRADDAGGVVFLDHEGTTSFVRRVERVARDAAVTTLAQGPLTELGLTASATGKVFITGKTDKVEKLPAAVVKADVPKLSTVSVQGGLAVTSVQRAKTSDPGTATPDPSDPRPVRVEAKVSSTGKATAFTVLPGSAPSAAGQAASPKLPTTSGEMTASGSPNNPVDSESPCSIARNDPNLQVYQPTPRQVEWAVNYAVTGGLFEQRPANWKQSGMPVAWKPQEMFPSIPLEGGGQVPSQVMLGILAQESNLWQAARYALPGETANPLIGNYYGVDIYNGTEGDDWDINWGKADCGYGVSQVTDGMRKAGQTKPGETALAPEKQRAVAVDFATNIAAGLRILQSKWNETRRAGLTVNNGDPKWLENWYFAIWAYNSGFNAPSGNNPWGLGWANNPANPHYPPNRAAFLENGYSDAAHPQDWSYPEKVMGWAGHPIEAVVSPGVTASGYMYTYWRGWRENIDQPVAGKPSAEQNRRNVKPPTYFFCEPAKNNCDKNVRITPNKPDDKNTPEDESTIGEPPGPCANKDAAGYYDLRCWWHYPATWKPDCDAYECGVETNRFRDPDVPYQADGISYPPNCTRAGLPAGTVVVDDSTAAPVPSAARPCGRQQTEGSFDLQFAGDAPDKYPSKIDFHQLGAGYNGHFWFSHTNGNDTIGQRLKITGTWKLNRPINGWWRVLVHTPDHGAHTQQAKYEVNTGQGWSSENFRYLSQGTESNQWVSIGVYEFAGNPEVRLDNINEYEGRGVNDVAWDAIAFQPLPAKPKHVVAVLGDSYSSGEGAGDYYRESDNNHGTPDWAACRRSREAWGRKLMLPGANSSLGSLVDAKSNWAELGFVACSGAKNWNVNGIYGYPSAWPRNEKWGQTDGQFREVSQVKSGVLNKNTTLVALTIGGNDGDAFSEALSTCMSPVFGGACANPITSDKYKAIMDKTKTSTKETLTKIADTAINAKIVLMGYPVLLDSYSCTVGIDSAEVMMLRDLANYMTQKQKEAVTELGLSRVTFADAIPTFDQHQACERDPWLNGIKIGANGNGDFHEGDFDYPDGGSKFCVFVRINADDLCISREGFHPNGAGTAAYADLLKRKLAEIGYQGS</sequence>
<dbReference type="InterPro" id="IPR037460">
    <property type="entry name" value="SEST-like"/>
</dbReference>
<feature type="domain" description="Golvesin/Xly CBD-like" evidence="5">
    <location>
        <begin position="910"/>
        <end position="1002"/>
    </location>
</feature>
<comment type="caution">
    <text evidence="6">The sequence shown here is derived from an EMBL/GenBank/DDBJ whole genome shotgun (WGS) entry which is preliminary data.</text>
</comment>
<keyword evidence="7" id="KW-1185">Reference proteome</keyword>
<evidence type="ECO:0000256" key="4">
    <source>
        <dbReference type="SAM" id="SignalP"/>
    </source>
</evidence>
<feature type="compositionally biased region" description="Polar residues" evidence="3">
    <location>
        <begin position="399"/>
        <end position="421"/>
    </location>
</feature>
<dbReference type="PANTHER" id="PTHR37981:SF1">
    <property type="entry name" value="SGNH HYDROLASE-TYPE ESTERASE DOMAIN-CONTAINING PROTEIN"/>
    <property type="match status" value="1"/>
</dbReference>
<dbReference type="GO" id="GO:0019433">
    <property type="term" value="P:triglyceride catabolic process"/>
    <property type="evidence" value="ECO:0007669"/>
    <property type="project" value="TreeGrafter"/>
</dbReference>
<keyword evidence="4" id="KW-0732">Signal</keyword>
<dbReference type="SUPFAM" id="SSF52266">
    <property type="entry name" value="SGNH hydrolase"/>
    <property type="match status" value="1"/>
</dbReference>
<feature type="compositionally biased region" description="Low complexity" evidence="3">
    <location>
        <begin position="384"/>
        <end position="397"/>
    </location>
</feature>
<feature type="signal peptide" evidence="4">
    <location>
        <begin position="1"/>
        <end position="29"/>
    </location>
</feature>
<reference evidence="6 7" key="1">
    <citation type="submission" date="2020-03" db="EMBL/GenBank/DDBJ databases">
        <title>Isolation and identification of active actinomycetes.</title>
        <authorList>
            <person name="Sun X."/>
        </authorList>
    </citation>
    <scope>NUCLEOTIDE SEQUENCE [LARGE SCALE GENOMIC DNA]</scope>
    <source>
        <strain evidence="6 7">NEAU-D13</strain>
    </source>
</reference>
<dbReference type="PANTHER" id="PTHR37981">
    <property type="entry name" value="LIPASE 2"/>
    <property type="match status" value="1"/>
</dbReference>
<feature type="compositionally biased region" description="Polar residues" evidence="3">
    <location>
        <begin position="344"/>
        <end position="353"/>
    </location>
</feature>